<dbReference type="GeneID" id="139355167"/>
<evidence type="ECO:0000313" key="3">
    <source>
        <dbReference type="RefSeq" id="XP_070855622.1"/>
    </source>
</evidence>
<feature type="region of interest" description="Disordered" evidence="1">
    <location>
        <begin position="75"/>
        <end position="101"/>
    </location>
</feature>
<organism evidence="2 4">
    <name type="scientific">Drosophila suzukii</name>
    <name type="common">Spotted-wing drosophila fruit fly</name>
    <dbReference type="NCBI Taxonomy" id="28584"/>
    <lineage>
        <taxon>Eukaryota</taxon>
        <taxon>Metazoa</taxon>
        <taxon>Ecdysozoa</taxon>
        <taxon>Arthropoda</taxon>
        <taxon>Hexapoda</taxon>
        <taxon>Insecta</taxon>
        <taxon>Pterygota</taxon>
        <taxon>Neoptera</taxon>
        <taxon>Endopterygota</taxon>
        <taxon>Diptera</taxon>
        <taxon>Brachycera</taxon>
        <taxon>Muscomorpha</taxon>
        <taxon>Ephydroidea</taxon>
        <taxon>Drosophilidae</taxon>
        <taxon>Drosophila</taxon>
        <taxon>Sophophora</taxon>
    </lineage>
</organism>
<gene>
    <name evidence="4" type="primary">LOC139355167</name>
    <name evidence="3" type="synonym">LOC139355166</name>
</gene>
<dbReference type="RefSeq" id="XP_070855623.1">
    <property type="nucleotide sequence ID" value="XM_070999522.1"/>
</dbReference>
<protein>
    <submittedName>
        <fullName evidence="3 4">Uncharacterized protein</fullName>
    </submittedName>
</protein>
<evidence type="ECO:0000313" key="2">
    <source>
        <dbReference type="Proteomes" id="UP001652628"/>
    </source>
</evidence>
<dbReference type="RefSeq" id="XP_070855622.1">
    <property type="nucleotide sequence ID" value="XM_070999521.1"/>
</dbReference>
<dbReference type="PROSITE" id="PS51257">
    <property type="entry name" value="PROKAR_LIPOPROTEIN"/>
    <property type="match status" value="1"/>
</dbReference>
<dbReference type="Proteomes" id="UP001652628">
    <property type="component" value="Chromosome 2L"/>
</dbReference>
<reference evidence="2 3" key="1">
    <citation type="submission" date="2025-05" db="UniProtKB">
        <authorList>
            <consortium name="RefSeq"/>
        </authorList>
    </citation>
    <scope>NUCLEOTIDE SEQUENCE [LARGE SCALE GENOMIC DNA]</scope>
</reference>
<name>A0ABM4U073_DROSZ</name>
<sequence>MCWQRCGHPFKARRHTCLASSLTYSCPYCPFSSVVKNPSGHRAKCEGDGVTAYLPDGPHSTLRRHWAGINNGEVLQPSRESSMSPMTRDLSEGLNALLSPP</sequence>
<proteinExistence type="predicted"/>
<keyword evidence="2" id="KW-1185">Reference proteome</keyword>
<evidence type="ECO:0000313" key="4">
    <source>
        <dbReference type="RefSeq" id="XP_070855623.1"/>
    </source>
</evidence>
<evidence type="ECO:0000256" key="1">
    <source>
        <dbReference type="SAM" id="MobiDB-lite"/>
    </source>
</evidence>
<accession>A0ABM4U073</accession>